<dbReference type="CDD" id="cd00090">
    <property type="entry name" value="HTH_ARSR"/>
    <property type="match status" value="1"/>
</dbReference>
<dbReference type="PANTHER" id="PTHR33154:SF33">
    <property type="entry name" value="TRANSCRIPTIONAL REPRESSOR SDPR"/>
    <property type="match status" value="1"/>
</dbReference>
<dbReference type="InterPro" id="IPR001845">
    <property type="entry name" value="HTH_ArsR_DNA-bd_dom"/>
</dbReference>
<feature type="domain" description="HTH arsR-type" evidence="4">
    <location>
        <begin position="1"/>
        <end position="87"/>
    </location>
</feature>
<dbReference type="PANTHER" id="PTHR33154">
    <property type="entry name" value="TRANSCRIPTIONAL REGULATOR, ARSR FAMILY"/>
    <property type="match status" value="1"/>
</dbReference>
<organism evidence="5 6">
    <name type="scientific">Dokdonella ginsengisoli</name>
    <dbReference type="NCBI Taxonomy" id="363846"/>
    <lineage>
        <taxon>Bacteria</taxon>
        <taxon>Pseudomonadati</taxon>
        <taxon>Pseudomonadota</taxon>
        <taxon>Gammaproteobacteria</taxon>
        <taxon>Lysobacterales</taxon>
        <taxon>Rhodanobacteraceae</taxon>
        <taxon>Dokdonella</taxon>
    </lineage>
</organism>
<evidence type="ECO:0000256" key="2">
    <source>
        <dbReference type="ARBA" id="ARBA00023125"/>
    </source>
</evidence>
<evidence type="ECO:0000259" key="4">
    <source>
        <dbReference type="PROSITE" id="PS50987"/>
    </source>
</evidence>
<dbReference type="InterPro" id="IPR036390">
    <property type="entry name" value="WH_DNA-bd_sf"/>
</dbReference>
<dbReference type="Gene3D" id="1.10.10.10">
    <property type="entry name" value="Winged helix-like DNA-binding domain superfamily/Winged helix DNA-binding domain"/>
    <property type="match status" value="1"/>
</dbReference>
<name>A0ABV9QRZ6_9GAMM</name>
<keyword evidence="1" id="KW-0805">Transcription regulation</keyword>
<evidence type="ECO:0000256" key="1">
    <source>
        <dbReference type="ARBA" id="ARBA00023015"/>
    </source>
</evidence>
<sequence>MERVFEALASTARRKILAYLHQGELTAGEIGARFEFSKPALSGHLRILEEAGLIVREKRGQFVYFRQVPDRLANTLFAWAAEVCPVAGPLKRESRAREVALNGVATS</sequence>
<dbReference type="PRINTS" id="PR00778">
    <property type="entry name" value="HTHARSR"/>
</dbReference>
<keyword evidence="2" id="KW-0238">DNA-binding</keyword>
<dbReference type="Proteomes" id="UP001595886">
    <property type="component" value="Unassembled WGS sequence"/>
</dbReference>
<comment type="caution">
    <text evidence="5">The sequence shown here is derived from an EMBL/GenBank/DDBJ whole genome shotgun (WGS) entry which is preliminary data.</text>
</comment>
<evidence type="ECO:0000313" key="6">
    <source>
        <dbReference type="Proteomes" id="UP001595886"/>
    </source>
</evidence>
<dbReference type="Pfam" id="PF01022">
    <property type="entry name" value="HTH_5"/>
    <property type="match status" value="1"/>
</dbReference>
<dbReference type="InterPro" id="IPR051081">
    <property type="entry name" value="HTH_MetalResp_TranReg"/>
</dbReference>
<accession>A0ABV9QRZ6</accession>
<gene>
    <name evidence="5" type="ORF">ACFO6Q_05795</name>
</gene>
<keyword evidence="6" id="KW-1185">Reference proteome</keyword>
<dbReference type="NCBIfam" id="NF033788">
    <property type="entry name" value="HTH_metalloreg"/>
    <property type="match status" value="1"/>
</dbReference>
<dbReference type="SUPFAM" id="SSF46785">
    <property type="entry name" value="Winged helix' DNA-binding domain"/>
    <property type="match status" value="1"/>
</dbReference>
<dbReference type="RefSeq" id="WP_380019621.1">
    <property type="nucleotide sequence ID" value="NZ_JBHSHD010000005.1"/>
</dbReference>
<keyword evidence="3" id="KW-0804">Transcription</keyword>
<dbReference type="EMBL" id="JBHSHD010000005">
    <property type="protein sequence ID" value="MFC4819825.1"/>
    <property type="molecule type" value="Genomic_DNA"/>
</dbReference>
<dbReference type="SMART" id="SM00418">
    <property type="entry name" value="HTH_ARSR"/>
    <property type="match status" value="1"/>
</dbReference>
<protein>
    <submittedName>
        <fullName evidence="5">Metalloregulator ArsR/SmtB family transcription factor</fullName>
    </submittedName>
</protein>
<evidence type="ECO:0000256" key="3">
    <source>
        <dbReference type="ARBA" id="ARBA00023163"/>
    </source>
</evidence>
<evidence type="ECO:0000313" key="5">
    <source>
        <dbReference type="EMBL" id="MFC4819825.1"/>
    </source>
</evidence>
<proteinExistence type="predicted"/>
<dbReference type="InterPro" id="IPR036388">
    <property type="entry name" value="WH-like_DNA-bd_sf"/>
</dbReference>
<reference evidence="6" key="1">
    <citation type="journal article" date="2019" name="Int. J. Syst. Evol. Microbiol.">
        <title>The Global Catalogue of Microorganisms (GCM) 10K type strain sequencing project: providing services to taxonomists for standard genome sequencing and annotation.</title>
        <authorList>
            <consortium name="The Broad Institute Genomics Platform"/>
            <consortium name="The Broad Institute Genome Sequencing Center for Infectious Disease"/>
            <person name="Wu L."/>
            <person name="Ma J."/>
        </authorList>
    </citation>
    <scope>NUCLEOTIDE SEQUENCE [LARGE SCALE GENOMIC DNA]</scope>
    <source>
        <strain evidence="6">CCUG 30340</strain>
    </source>
</reference>
<dbReference type="InterPro" id="IPR011991">
    <property type="entry name" value="ArsR-like_HTH"/>
</dbReference>
<dbReference type="PROSITE" id="PS50987">
    <property type="entry name" value="HTH_ARSR_2"/>
    <property type="match status" value="1"/>
</dbReference>